<dbReference type="Proteomes" id="UP000636709">
    <property type="component" value="Unassembled WGS sequence"/>
</dbReference>
<dbReference type="AlphaFoldDB" id="A0A835B0U3"/>
<gene>
    <name evidence="1" type="ORF">HU200_046660</name>
</gene>
<organism evidence="1 2">
    <name type="scientific">Digitaria exilis</name>
    <dbReference type="NCBI Taxonomy" id="1010633"/>
    <lineage>
        <taxon>Eukaryota</taxon>
        <taxon>Viridiplantae</taxon>
        <taxon>Streptophyta</taxon>
        <taxon>Embryophyta</taxon>
        <taxon>Tracheophyta</taxon>
        <taxon>Spermatophyta</taxon>
        <taxon>Magnoliopsida</taxon>
        <taxon>Liliopsida</taxon>
        <taxon>Poales</taxon>
        <taxon>Poaceae</taxon>
        <taxon>PACMAD clade</taxon>
        <taxon>Panicoideae</taxon>
        <taxon>Panicodae</taxon>
        <taxon>Paniceae</taxon>
        <taxon>Anthephorinae</taxon>
        <taxon>Digitaria</taxon>
    </lineage>
</organism>
<keyword evidence="2" id="KW-1185">Reference proteome</keyword>
<comment type="caution">
    <text evidence="1">The sequence shown here is derived from an EMBL/GenBank/DDBJ whole genome shotgun (WGS) entry which is preliminary data.</text>
</comment>
<evidence type="ECO:0000313" key="1">
    <source>
        <dbReference type="EMBL" id="KAF8677186.1"/>
    </source>
</evidence>
<evidence type="ECO:0000313" key="2">
    <source>
        <dbReference type="Proteomes" id="UP000636709"/>
    </source>
</evidence>
<dbReference type="EMBL" id="JACEFO010002150">
    <property type="protein sequence ID" value="KAF8677186.1"/>
    <property type="molecule type" value="Genomic_DNA"/>
</dbReference>
<protein>
    <submittedName>
        <fullName evidence="1">Uncharacterized protein</fullName>
    </submittedName>
</protein>
<proteinExistence type="predicted"/>
<accession>A0A835B0U3</accession>
<sequence>MSFQGHETIYIFSWNFIFHGNHCPHGLMHLDNKTQRLDFNNIDPTADSCKRKFISEFPSSPTS</sequence>
<name>A0A835B0U3_9POAL</name>
<reference evidence="1" key="1">
    <citation type="submission" date="2020-07" db="EMBL/GenBank/DDBJ databases">
        <title>Genome sequence and genetic diversity analysis of an under-domesticated orphan crop, white fonio (Digitaria exilis).</title>
        <authorList>
            <person name="Bennetzen J.L."/>
            <person name="Chen S."/>
            <person name="Ma X."/>
            <person name="Wang X."/>
            <person name="Yssel A.E.J."/>
            <person name="Chaluvadi S.R."/>
            <person name="Johnson M."/>
            <person name="Gangashetty P."/>
            <person name="Hamidou F."/>
            <person name="Sanogo M.D."/>
            <person name="Zwaenepoel A."/>
            <person name="Wallace J."/>
            <person name="Van De Peer Y."/>
            <person name="Van Deynze A."/>
        </authorList>
    </citation>
    <scope>NUCLEOTIDE SEQUENCE</scope>
    <source>
        <tissue evidence="1">Leaves</tissue>
    </source>
</reference>